<accession>A0A1F4WJQ7</accession>
<feature type="transmembrane region" description="Helical" evidence="1">
    <location>
        <begin position="277"/>
        <end position="301"/>
    </location>
</feature>
<organism evidence="2 3">
    <name type="scientific">candidate division WWE3 bacterium RIFOXYC1_FULL_39_7</name>
    <dbReference type="NCBI Taxonomy" id="1802643"/>
    <lineage>
        <taxon>Bacteria</taxon>
        <taxon>Katanobacteria</taxon>
    </lineage>
</organism>
<keyword evidence="1" id="KW-0812">Transmembrane</keyword>
<feature type="transmembrane region" description="Helical" evidence="1">
    <location>
        <begin position="101"/>
        <end position="123"/>
    </location>
</feature>
<feature type="transmembrane region" description="Helical" evidence="1">
    <location>
        <begin position="336"/>
        <end position="356"/>
    </location>
</feature>
<name>A0A1F4WJQ7_UNCKA</name>
<gene>
    <name evidence="2" type="ORF">A2415_03490</name>
</gene>
<dbReference type="AlphaFoldDB" id="A0A1F4WJQ7"/>
<keyword evidence="1" id="KW-0472">Membrane</keyword>
<evidence type="ECO:0000313" key="2">
    <source>
        <dbReference type="EMBL" id="OGC69609.1"/>
    </source>
</evidence>
<evidence type="ECO:0000256" key="1">
    <source>
        <dbReference type="SAM" id="Phobius"/>
    </source>
</evidence>
<dbReference type="EMBL" id="MEWA01000019">
    <property type="protein sequence ID" value="OGC69609.1"/>
    <property type="molecule type" value="Genomic_DNA"/>
</dbReference>
<evidence type="ECO:0000313" key="3">
    <source>
        <dbReference type="Proteomes" id="UP000179113"/>
    </source>
</evidence>
<feature type="transmembrane region" description="Helical" evidence="1">
    <location>
        <begin position="363"/>
        <end position="382"/>
    </location>
</feature>
<protein>
    <recommendedName>
        <fullName evidence="4">Glycosyltransferase RgtA/B/C/D-like domain-containing protein</fullName>
    </recommendedName>
</protein>
<feature type="transmembrane region" description="Helical" evidence="1">
    <location>
        <begin position="12"/>
        <end position="31"/>
    </location>
</feature>
<feature type="transmembrane region" description="Helical" evidence="1">
    <location>
        <begin position="313"/>
        <end position="330"/>
    </location>
</feature>
<sequence length="493" mass="56342">MKDLTVKEKTKNFEHLALIIITTFIVVRSLGLGSDISNSDAARWHRRSERFLEAVKDFNLKDTYQHYQPGVSLMWLSVPIRQAVHMYQRSLGVNAGLTPEFYPLLHGISKLEIVLVLAFLLGIQMKLIKDLYNDQTALLYGFFISLEPYLIGIDRWFHLTSLEVYFGFTAFLLLLYGLNRSNVANIRTSAFFYSLSILSKFTSILVLPLHLLLILKNSNKKRIVFALNFFVVLGVSVFVLFPALVVDFNNILTKLMEVGAGAAADTIRQESVFVSPYIYYLSILVFKLSVVTLVMFCLAILNSKIVFGTFKQNKYILMYFLLYIVVLTLFKQKIDRYSLVFISPIILLISSFVSITPVIFRKSLVTMTILFFLIISFMYYPVYSAYYSPLLGGTVGAQKFRIYDNSGEYFAQAAQYLNSNYTDVKVYVPNNIESFSYFSHNVNVADYGAGAHFEVVSYDTDRPKLEPKLCHTLEKSFGPLYSTSVVIFKCENF</sequence>
<reference evidence="2 3" key="1">
    <citation type="journal article" date="2016" name="Nat. Commun.">
        <title>Thousands of microbial genomes shed light on interconnected biogeochemical processes in an aquifer system.</title>
        <authorList>
            <person name="Anantharaman K."/>
            <person name="Brown C.T."/>
            <person name="Hug L.A."/>
            <person name="Sharon I."/>
            <person name="Castelle C.J."/>
            <person name="Probst A.J."/>
            <person name="Thomas B.C."/>
            <person name="Singh A."/>
            <person name="Wilkins M.J."/>
            <person name="Karaoz U."/>
            <person name="Brodie E.L."/>
            <person name="Williams K.H."/>
            <person name="Hubbard S.S."/>
            <person name="Banfield J.F."/>
        </authorList>
    </citation>
    <scope>NUCLEOTIDE SEQUENCE [LARGE SCALE GENOMIC DNA]</scope>
</reference>
<feature type="transmembrane region" description="Helical" evidence="1">
    <location>
        <begin position="156"/>
        <end position="178"/>
    </location>
</feature>
<feature type="transmembrane region" description="Helical" evidence="1">
    <location>
        <begin position="225"/>
        <end position="246"/>
    </location>
</feature>
<comment type="caution">
    <text evidence="2">The sequence shown here is derived from an EMBL/GenBank/DDBJ whole genome shotgun (WGS) entry which is preliminary data.</text>
</comment>
<evidence type="ECO:0008006" key="4">
    <source>
        <dbReference type="Google" id="ProtNLM"/>
    </source>
</evidence>
<proteinExistence type="predicted"/>
<feature type="transmembrane region" description="Helical" evidence="1">
    <location>
        <begin position="190"/>
        <end position="213"/>
    </location>
</feature>
<dbReference type="Proteomes" id="UP000179113">
    <property type="component" value="Unassembled WGS sequence"/>
</dbReference>
<keyword evidence="1" id="KW-1133">Transmembrane helix</keyword>